<comment type="catalytic activity">
    <reaction evidence="1">
        <text>GDP-alpha-D-mannose + H2O = alpha-D-mannose 1-phosphate + GMP + 2 H(+)</text>
        <dbReference type="Rhea" id="RHEA:27978"/>
        <dbReference type="ChEBI" id="CHEBI:15377"/>
        <dbReference type="ChEBI" id="CHEBI:15378"/>
        <dbReference type="ChEBI" id="CHEBI:57527"/>
        <dbReference type="ChEBI" id="CHEBI:58115"/>
        <dbReference type="ChEBI" id="CHEBI:58409"/>
    </reaction>
</comment>
<dbReference type="InterPro" id="IPR000086">
    <property type="entry name" value="NUDIX_hydrolase_dom"/>
</dbReference>
<dbReference type="EMBL" id="CP038033">
    <property type="protein sequence ID" value="QBQ53231.1"/>
    <property type="molecule type" value="Genomic_DNA"/>
</dbReference>
<dbReference type="CDD" id="cd03424">
    <property type="entry name" value="NUDIX_ADPRase_Nudt5_UGPPase_Nudt14"/>
    <property type="match status" value="1"/>
</dbReference>
<evidence type="ECO:0000313" key="10">
    <source>
        <dbReference type="EMBL" id="QBQ53231.1"/>
    </source>
</evidence>
<keyword evidence="5 8" id="KW-0378">Hydrolase</keyword>
<evidence type="ECO:0000256" key="8">
    <source>
        <dbReference type="RuleBase" id="RU003476"/>
    </source>
</evidence>
<dbReference type="GO" id="GO:0016462">
    <property type="term" value="F:pyrophosphatase activity"/>
    <property type="evidence" value="ECO:0007669"/>
    <property type="project" value="UniProtKB-ARBA"/>
</dbReference>
<dbReference type="GO" id="GO:0005829">
    <property type="term" value="C:cytosol"/>
    <property type="evidence" value="ECO:0007669"/>
    <property type="project" value="TreeGrafter"/>
</dbReference>
<dbReference type="PANTHER" id="PTHR11839">
    <property type="entry name" value="UDP/ADP-SUGAR PYROPHOSPHATASE"/>
    <property type="match status" value="1"/>
</dbReference>
<dbReference type="Gene3D" id="3.90.79.10">
    <property type="entry name" value="Nucleoside Triphosphate Pyrophosphohydrolase"/>
    <property type="match status" value="1"/>
</dbReference>
<keyword evidence="11" id="KW-1185">Reference proteome</keyword>
<feature type="domain" description="Nudix hydrolase" evidence="9">
    <location>
        <begin position="34"/>
        <end position="163"/>
    </location>
</feature>
<evidence type="ECO:0000256" key="5">
    <source>
        <dbReference type="ARBA" id="ARBA00022801"/>
    </source>
</evidence>
<dbReference type="Proteomes" id="UP000294325">
    <property type="component" value="Chromosome"/>
</dbReference>
<dbReference type="InterPro" id="IPR020084">
    <property type="entry name" value="NUDIX_hydrolase_CS"/>
</dbReference>
<dbReference type="GO" id="GO:0019693">
    <property type="term" value="P:ribose phosphate metabolic process"/>
    <property type="evidence" value="ECO:0007669"/>
    <property type="project" value="TreeGrafter"/>
</dbReference>
<dbReference type="Pfam" id="PF00293">
    <property type="entry name" value="NUDIX"/>
    <property type="match status" value="1"/>
</dbReference>
<gene>
    <name evidence="10" type="ORF">E3U44_00970</name>
</gene>
<evidence type="ECO:0000256" key="3">
    <source>
        <dbReference type="ARBA" id="ARBA00007275"/>
    </source>
</evidence>
<dbReference type="OrthoDB" id="7066556at2"/>
<dbReference type="PROSITE" id="PS00893">
    <property type="entry name" value="NUDIX_BOX"/>
    <property type="match status" value="1"/>
</dbReference>
<proteinExistence type="inferred from homology"/>
<organism evidence="10 11">
    <name type="scientific">Nitrosococcus wardiae</name>
    <dbReference type="NCBI Taxonomy" id="1814290"/>
    <lineage>
        <taxon>Bacteria</taxon>
        <taxon>Pseudomonadati</taxon>
        <taxon>Pseudomonadota</taxon>
        <taxon>Gammaproteobacteria</taxon>
        <taxon>Chromatiales</taxon>
        <taxon>Chromatiaceae</taxon>
        <taxon>Nitrosococcus</taxon>
    </lineage>
</organism>
<sequence>MPNQRTPLYHGRIVDLGLEMVTLPNGQQISLEIVRHPGGTVVAAIDDKQQICLLRQYRHATGGFIWEVPAGKLDPGEAPCTAAQRELKEEAGVLASHWHELGAIYSTPGFCDEVLHLYLAQQLTFTSCAPQPEEYLEVHWLPFAKALKWAHRGQIKDAKTLVILFRAAGVLGLF</sequence>
<evidence type="ECO:0000256" key="7">
    <source>
        <dbReference type="ARBA" id="ARBA00032272"/>
    </source>
</evidence>
<evidence type="ECO:0000256" key="1">
    <source>
        <dbReference type="ARBA" id="ARBA00000847"/>
    </source>
</evidence>
<dbReference type="SUPFAM" id="SSF55811">
    <property type="entry name" value="Nudix"/>
    <property type="match status" value="1"/>
</dbReference>
<dbReference type="PANTHER" id="PTHR11839:SF18">
    <property type="entry name" value="NUDIX HYDROLASE DOMAIN-CONTAINING PROTEIN"/>
    <property type="match status" value="1"/>
</dbReference>
<dbReference type="RefSeq" id="WP_134356247.1">
    <property type="nucleotide sequence ID" value="NZ_CP038033.1"/>
</dbReference>
<accession>A0A4P7BTN2</accession>
<evidence type="ECO:0000256" key="6">
    <source>
        <dbReference type="ARBA" id="ARBA00032162"/>
    </source>
</evidence>
<dbReference type="InterPro" id="IPR015797">
    <property type="entry name" value="NUDIX_hydrolase-like_dom_sf"/>
</dbReference>
<name>A0A4P7BTN2_9GAMM</name>
<dbReference type="PROSITE" id="PS51462">
    <property type="entry name" value="NUDIX"/>
    <property type="match status" value="1"/>
</dbReference>
<protein>
    <recommendedName>
        <fullName evidence="4">GDP-mannose pyrophosphatase</fullName>
    </recommendedName>
    <alternativeName>
        <fullName evidence="6">GDP-mannose hydrolase</fullName>
    </alternativeName>
    <alternativeName>
        <fullName evidence="7">GDPMK</fullName>
    </alternativeName>
</protein>
<comment type="cofactor">
    <cofactor evidence="2">
        <name>Mg(2+)</name>
        <dbReference type="ChEBI" id="CHEBI:18420"/>
    </cofactor>
</comment>
<reference evidence="10 11" key="1">
    <citation type="submission" date="2019-03" db="EMBL/GenBank/DDBJ databases">
        <title>The genome sequence of Nitrosococcus wardiae strain D1FHST reveals the archetypal metabolic capacity of ammonia-oxidizing Gammaproteobacteria.</title>
        <authorList>
            <person name="Wang L."/>
            <person name="Lim C.K."/>
            <person name="Hanson T.E."/>
            <person name="Dang H."/>
            <person name="Klotz M.G."/>
        </authorList>
    </citation>
    <scope>NUCLEOTIDE SEQUENCE [LARGE SCALE GENOMIC DNA]</scope>
    <source>
        <strain evidence="10 11">D1FHS</strain>
    </source>
</reference>
<evidence type="ECO:0000313" key="11">
    <source>
        <dbReference type="Proteomes" id="UP000294325"/>
    </source>
</evidence>
<dbReference type="InterPro" id="IPR020476">
    <property type="entry name" value="Nudix_hydrolase"/>
</dbReference>
<dbReference type="GO" id="GO:0006753">
    <property type="term" value="P:nucleoside phosphate metabolic process"/>
    <property type="evidence" value="ECO:0007669"/>
    <property type="project" value="TreeGrafter"/>
</dbReference>
<comment type="similarity">
    <text evidence="3">Belongs to the Nudix hydrolase family. NudK subfamily.</text>
</comment>
<evidence type="ECO:0000256" key="4">
    <source>
        <dbReference type="ARBA" id="ARBA00016377"/>
    </source>
</evidence>
<dbReference type="AlphaFoldDB" id="A0A4P7BTN2"/>
<evidence type="ECO:0000259" key="9">
    <source>
        <dbReference type="PROSITE" id="PS51462"/>
    </source>
</evidence>
<evidence type="ECO:0000256" key="2">
    <source>
        <dbReference type="ARBA" id="ARBA00001946"/>
    </source>
</evidence>
<dbReference type="PRINTS" id="PR00502">
    <property type="entry name" value="NUDIXFAMILY"/>
</dbReference>
<dbReference type="KEGG" id="nwr:E3U44_00970"/>